<dbReference type="Pfam" id="PF02632">
    <property type="entry name" value="BioY"/>
    <property type="match status" value="1"/>
</dbReference>
<feature type="transmembrane region" description="Helical" evidence="1">
    <location>
        <begin position="173"/>
        <end position="198"/>
    </location>
</feature>
<reference evidence="2" key="1">
    <citation type="submission" date="2018-05" db="EMBL/GenBank/DDBJ databases">
        <authorList>
            <person name="Lanie J.A."/>
            <person name="Ng W.-L."/>
            <person name="Kazmierczak K.M."/>
            <person name="Andrzejewski T.M."/>
            <person name="Davidsen T.M."/>
            <person name="Wayne K.J."/>
            <person name="Tettelin H."/>
            <person name="Glass J.I."/>
            <person name="Rusch D."/>
            <person name="Podicherti R."/>
            <person name="Tsui H.-C.T."/>
            <person name="Winkler M.E."/>
        </authorList>
    </citation>
    <scope>NUCLEOTIDE SEQUENCE</scope>
</reference>
<accession>A0A381Q6M6</accession>
<evidence type="ECO:0000313" key="2">
    <source>
        <dbReference type="EMBL" id="SUZ74995.1"/>
    </source>
</evidence>
<dbReference type="PANTHER" id="PTHR34295">
    <property type="entry name" value="BIOTIN TRANSPORTER BIOY"/>
    <property type="match status" value="1"/>
</dbReference>
<dbReference type="InterPro" id="IPR003784">
    <property type="entry name" value="BioY"/>
</dbReference>
<name>A0A381Q6M6_9ZZZZ</name>
<keyword evidence="1" id="KW-0812">Transmembrane</keyword>
<feature type="transmembrane region" description="Helical" evidence="1">
    <location>
        <begin position="27"/>
        <end position="48"/>
    </location>
</feature>
<feature type="transmembrane region" description="Helical" evidence="1">
    <location>
        <begin position="107"/>
        <end position="129"/>
    </location>
</feature>
<keyword evidence="1" id="KW-1133">Transmembrane helix</keyword>
<dbReference type="PANTHER" id="PTHR34295:SF1">
    <property type="entry name" value="BIOTIN TRANSPORTER BIOY"/>
    <property type="match status" value="1"/>
</dbReference>
<protein>
    <recommendedName>
        <fullName evidence="3">Biotin transporter</fullName>
    </recommendedName>
</protein>
<gene>
    <name evidence="2" type="ORF">METZ01_LOCUS27849</name>
</gene>
<proteinExistence type="predicted"/>
<dbReference type="PIRSF" id="PIRSF016661">
    <property type="entry name" value="BioY"/>
    <property type="match status" value="1"/>
</dbReference>
<sequence>MSNILTRMDIPRAMVTNITAVHQPTTAIRWATVFLFVALTAATSQISLPLPFTPVPMTIQPMIVLLSGAVLGSRLGASCQFLYLAIGIAGLPAFAASPLLVPGLGRLLGPTAGYLMSYPIAALVVGILVERGFNQYFLTRFISMGVGLCLIFTGGVTWLILSPWTQMSFGTALGFGFYPFVLVDLIKLGFAAAILPVLTRMIGNSSVRH</sequence>
<feature type="transmembrane region" description="Helical" evidence="1">
    <location>
        <begin position="141"/>
        <end position="161"/>
    </location>
</feature>
<organism evidence="2">
    <name type="scientific">marine metagenome</name>
    <dbReference type="NCBI Taxonomy" id="408172"/>
    <lineage>
        <taxon>unclassified sequences</taxon>
        <taxon>metagenomes</taxon>
        <taxon>ecological metagenomes</taxon>
    </lineage>
</organism>
<dbReference type="GO" id="GO:0015225">
    <property type="term" value="F:biotin transmembrane transporter activity"/>
    <property type="evidence" value="ECO:0007669"/>
    <property type="project" value="InterPro"/>
</dbReference>
<evidence type="ECO:0000256" key="1">
    <source>
        <dbReference type="SAM" id="Phobius"/>
    </source>
</evidence>
<dbReference type="GO" id="GO:0005886">
    <property type="term" value="C:plasma membrane"/>
    <property type="evidence" value="ECO:0007669"/>
    <property type="project" value="InterPro"/>
</dbReference>
<dbReference type="EMBL" id="UINC01001229">
    <property type="protein sequence ID" value="SUZ74995.1"/>
    <property type="molecule type" value="Genomic_DNA"/>
</dbReference>
<feature type="transmembrane region" description="Helical" evidence="1">
    <location>
        <begin position="81"/>
        <end position="101"/>
    </location>
</feature>
<dbReference type="AlphaFoldDB" id="A0A381Q6M6"/>
<evidence type="ECO:0008006" key="3">
    <source>
        <dbReference type="Google" id="ProtNLM"/>
    </source>
</evidence>
<keyword evidence="1" id="KW-0472">Membrane</keyword>
<feature type="transmembrane region" description="Helical" evidence="1">
    <location>
        <begin position="54"/>
        <end position="72"/>
    </location>
</feature>
<dbReference type="Gene3D" id="1.10.1760.20">
    <property type="match status" value="1"/>
</dbReference>